<dbReference type="PROSITE" id="PS50035">
    <property type="entry name" value="PLD"/>
    <property type="match status" value="2"/>
</dbReference>
<name>A0A0N7LPQ5_9RHOB</name>
<keyword evidence="9" id="KW-0677">Repeat</keyword>
<dbReference type="Proteomes" id="UP000050783">
    <property type="component" value="Unassembled WGS sequence"/>
</dbReference>
<evidence type="ECO:0000313" key="19">
    <source>
        <dbReference type="Proteomes" id="UP000050783"/>
    </source>
</evidence>
<dbReference type="OrthoDB" id="9762009at2"/>
<keyword evidence="7 18" id="KW-0808">Transferase</keyword>
<dbReference type="EMBL" id="CYPU01000005">
    <property type="protein sequence ID" value="CUH45876.1"/>
    <property type="molecule type" value="Genomic_DNA"/>
</dbReference>
<feature type="transmembrane region" description="Helical" evidence="16">
    <location>
        <begin position="30"/>
        <end position="50"/>
    </location>
</feature>
<keyword evidence="4" id="KW-1003">Cell membrane</keyword>
<feature type="domain" description="PLD phosphodiesterase" evidence="17">
    <location>
        <begin position="385"/>
        <end position="412"/>
    </location>
</feature>
<dbReference type="STRING" id="81569.RUM4293_03631"/>
<dbReference type="InterPro" id="IPR022924">
    <property type="entry name" value="Cardiolipin_synthase"/>
</dbReference>
<dbReference type="Pfam" id="PF13091">
    <property type="entry name" value="PLDc_2"/>
    <property type="match status" value="2"/>
</dbReference>
<sequence>MIWIAASYLAIAACAVRILLRPNRTPESRVAWLAVLFALPGVGVLAYLLLGETNIGVKRTDRVRKVTRGLTRPETLEGWRAAKTDSRAKSLFEVGQSITGYLPVGGNKAQLMADSDAAINRMVADVDAAEHHIHLLFYIWLTDHNGMKMVEAMKRAAGRGVTVRAMVDDLGSRDMVKSQAWKDMQAAGVKVGRALPIGNPLLRILGGRIDLRNHRKILVIDNKVTYCGSQNCADPEFLPKAKYAPWVDAVMRFEGSVVRQNQHLFAADWMANVDDDISSVLAEPLNPIGDGFTAQVVASGPTVRAFAMPEMFVSCMYAARERLVITTPYYVPNGMVQGAIVAASQRGVDTSLILPKKNDDFAVGATAKSYYSQLLKAGVRVYEYRPGLLHTKSMTIDEDITLIGSANMDRRSFDLNYENNILFHDQDLTAEMFARQTEYVADSDEVTIEQVNAWPATTRLWNNALAVLGPIL</sequence>
<dbReference type="GO" id="GO:0005886">
    <property type="term" value="C:plasma membrane"/>
    <property type="evidence" value="ECO:0007669"/>
    <property type="project" value="UniProtKB-SubCell"/>
</dbReference>
<evidence type="ECO:0000256" key="12">
    <source>
        <dbReference type="ARBA" id="ARBA00023136"/>
    </source>
</evidence>
<dbReference type="NCBIfam" id="TIGR04265">
    <property type="entry name" value="bac_cardiolipin"/>
    <property type="match status" value="1"/>
</dbReference>
<keyword evidence="13" id="KW-0594">Phospholipid biosynthesis</keyword>
<keyword evidence="8 16" id="KW-0812">Transmembrane</keyword>
<dbReference type="GO" id="GO:0005576">
    <property type="term" value="C:extracellular region"/>
    <property type="evidence" value="ECO:0007669"/>
    <property type="project" value="UniProtKB-SubCell"/>
</dbReference>
<evidence type="ECO:0000256" key="9">
    <source>
        <dbReference type="ARBA" id="ARBA00022737"/>
    </source>
</evidence>
<comment type="subcellular location">
    <subcellularLocation>
        <location evidence="3">Cell membrane</location>
        <topology evidence="3">Multi-pass membrane protein</topology>
    </subcellularLocation>
    <subcellularLocation>
        <location evidence="2">Secreted</location>
    </subcellularLocation>
</comment>
<reference evidence="18 19" key="1">
    <citation type="submission" date="2015-09" db="EMBL/GenBank/DDBJ databases">
        <authorList>
            <consortium name="Swine Surveillance"/>
        </authorList>
    </citation>
    <scope>NUCLEOTIDE SEQUENCE [LARGE SCALE GENOMIC DNA]</scope>
    <source>
        <strain evidence="18 19">CECT 4292</strain>
    </source>
</reference>
<evidence type="ECO:0000256" key="7">
    <source>
        <dbReference type="ARBA" id="ARBA00022679"/>
    </source>
</evidence>
<dbReference type="CDD" id="cd09158">
    <property type="entry name" value="PLDc_EcCLS_like_2"/>
    <property type="match status" value="1"/>
</dbReference>
<gene>
    <name evidence="18" type="primary">cls</name>
    <name evidence="18" type="ORF">RUA4292_00039</name>
</gene>
<evidence type="ECO:0000259" key="17">
    <source>
        <dbReference type="PROSITE" id="PS50035"/>
    </source>
</evidence>
<dbReference type="CDD" id="cd09152">
    <property type="entry name" value="PLDc_EcCLS_like_1"/>
    <property type="match status" value="1"/>
</dbReference>
<dbReference type="GeneID" id="55491376"/>
<evidence type="ECO:0000313" key="18">
    <source>
        <dbReference type="EMBL" id="CUH45876.1"/>
    </source>
</evidence>
<evidence type="ECO:0000256" key="6">
    <source>
        <dbReference type="ARBA" id="ARBA00022525"/>
    </source>
</evidence>
<keyword evidence="14" id="KW-1208">Phospholipid metabolism</keyword>
<evidence type="ECO:0000256" key="5">
    <source>
        <dbReference type="ARBA" id="ARBA00022516"/>
    </source>
</evidence>
<dbReference type="PANTHER" id="PTHR21248:SF22">
    <property type="entry name" value="PHOSPHOLIPASE D"/>
    <property type="match status" value="1"/>
</dbReference>
<keyword evidence="6" id="KW-0964">Secreted</keyword>
<dbReference type="InterPro" id="IPR027379">
    <property type="entry name" value="CLS_N"/>
</dbReference>
<evidence type="ECO:0000256" key="11">
    <source>
        <dbReference type="ARBA" id="ARBA00023098"/>
    </source>
</evidence>
<organism evidence="18 19">
    <name type="scientific">Ruegeria atlantica</name>
    <dbReference type="NCBI Taxonomy" id="81569"/>
    <lineage>
        <taxon>Bacteria</taxon>
        <taxon>Pseudomonadati</taxon>
        <taxon>Pseudomonadota</taxon>
        <taxon>Alphaproteobacteria</taxon>
        <taxon>Rhodobacterales</taxon>
        <taxon>Roseobacteraceae</taxon>
        <taxon>Ruegeria</taxon>
    </lineage>
</organism>
<keyword evidence="12 16" id="KW-0472">Membrane</keyword>
<evidence type="ECO:0000256" key="2">
    <source>
        <dbReference type="ARBA" id="ARBA00004613"/>
    </source>
</evidence>
<evidence type="ECO:0000256" key="15">
    <source>
        <dbReference type="NCBIfam" id="TIGR04265"/>
    </source>
</evidence>
<dbReference type="EC" id="2.7.8.-" evidence="15"/>
<dbReference type="InterPro" id="IPR001736">
    <property type="entry name" value="PLipase_D/transphosphatidylase"/>
</dbReference>
<protein>
    <recommendedName>
        <fullName evidence="15">Cardiolipin synthase</fullName>
        <ecNumber evidence="15">2.7.8.-</ecNumber>
    </recommendedName>
</protein>
<dbReference type="GO" id="GO:0032049">
    <property type="term" value="P:cardiolipin biosynthetic process"/>
    <property type="evidence" value="ECO:0007669"/>
    <property type="project" value="UniProtKB-UniRule"/>
</dbReference>
<evidence type="ECO:0000256" key="10">
    <source>
        <dbReference type="ARBA" id="ARBA00022989"/>
    </source>
</evidence>
<keyword evidence="5" id="KW-0444">Lipid biosynthesis</keyword>
<dbReference type="SUPFAM" id="SSF56024">
    <property type="entry name" value="Phospholipase D/nuclease"/>
    <property type="match status" value="2"/>
</dbReference>
<dbReference type="AlphaFoldDB" id="A0A0N7LPQ5"/>
<evidence type="ECO:0000256" key="13">
    <source>
        <dbReference type="ARBA" id="ARBA00023209"/>
    </source>
</evidence>
<dbReference type="GO" id="GO:0008808">
    <property type="term" value="F:cardiolipin synthase activity"/>
    <property type="evidence" value="ECO:0007669"/>
    <property type="project" value="UniProtKB-UniRule"/>
</dbReference>
<evidence type="ECO:0000256" key="14">
    <source>
        <dbReference type="ARBA" id="ARBA00023264"/>
    </source>
</evidence>
<evidence type="ECO:0000256" key="1">
    <source>
        <dbReference type="ARBA" id="ARBA00003145"/>
    </source>
</evidence>
<dbReference type="Pfam" id="PF13396">
    <property type="entry name" value="PLDc_N"/>
    <property type="match status" value="1"/>
</dbReference>
<dbReference type="PANTHER" id="PTHR21248">
    <property type="entry name" value="CARDIOLIPIN SYNTHASE"/>
    <property type="match status" value="1"/>
</dbReference>
<dbReference type="Gene3D" id="3.30.870.10">
    <property type="entry name" value="Endonuclease Chain A"/>
    <property type="match status" value="2"/>
</dbReference>
<dbReference type="SMART" id="SM00155">
    <property type="entry name" value="PLDc"/>
    <property type="match status" value="2"/>
</dbReference>
<keyword evidence="11" id="KW-0443">Lipid metabolism</keyword>
<evidence type="ECO:0000256" key="16">
    <source>
        <dbReference type="SAM" id="Phobius"/>
    </source>
</evidence>
<evidence type="ECO:0000256" key="3">
    <source>
        <dbReference type="ARBA" id="ARBA00004651"/>
    </source>
</evidence>
<comment type="function">
    <text evidence="1">Could be a virulence factor.</text>
</comment>
<keyword evidence="10 16" id="KW-1133">Transmembrane helix</keyword>
<dbReference type="RefSeq" id="WP_058275785.1">
    <property type="nucleotide sequence ID" value="NZ_CYPU01000005.1"/>
</dbReference>
<evidence type="ECO:0000256" key="8">
    <source>
        <dbReference type="ARBA" id="ARBA00022692"/>
    </source>
</evidence>
<dbReference type="InterPro" id="IPR025202">
    <property type="entry name" value="PLD-like_dom"/>
</dbReference>
<evidence type="ECO:0000256" key="4">
    <source>
        <dbReference type="ARBA" id="ARBA00022475"/>
    </source>
</evidence>
<accession>A0A0N7LPQ5</accession>
<proteinExistence type="predicted"/>
<feature type="domain" description="PLD phosphodiesterase" evidence="17">
    <location>
        <begin position="209"/>
        <end position="236"/>
    </location>
</feature>